<evidence type="ECO:0000313" key="1">
    <source>
        <dbReference type="EMBL" id="GHB90772.1"/>
    </source>
</evidence>
<keyword evidence="2" id="KW-1185">Reference proteome</keyword>
<reference evidence="1" key="2">
    <citation type="submission" date="2020-09" db="EMBL/GenBank/DDBJ databases">
        <authorList>
            <person name="Sun Q."/>
            <person name="Kim S."/>
        </authorList>
    </citation>
    <scope>NUCLEOTIDE SEQUENCE</scope>
    <source>
        <strain evidence="1">KCTC 12870</strain>
    </source>
</reference>
<dbReference type="EMBL" id="BMXG01000001">
    <property type="protein sequence ID" value="GHB90772.1"/>
    <property type="molecule type" value="Genomic_DNA"/>
</dbReference>
<accession>A0A8J3D6T0</accession>
<proteinExistence type="predicted"/>
<dbReference type="Gene3D" id="2.50.20.10">
    <property type="entry name" value="Lipoprotein localisation LolA/LolB/LppX"/>
    <property type="match status" value="1"/>
</dbReference>
<reference evidence="1" key="1">
    <citation type="journal article" date="2014" name="Int. J. Syst. Evol. Microbiol.">
        <title>Complete genome sequence of Corynebacterium casei LMG S-19264T (=DSM 44701T), isolated from a smear-ripened cheese.</title>
        <authorList>
            <consortium name="US DOE Joint Genome Institute (JGI-PGF)"/>
            <person name="Walter F."/>
            <person name="Albersmeier A."/>
            <person name="Kalinowski J."/>
            <person name="Ruckert C."/>
        </authorList>
    </citation>
    <scope>NUCLEOTIDE SEQUENCE</scope>
    <source>
        <strain evidence="1">KCTC 12870</strain>
    </source>
</reference>
<protein>
    <recommendedName>
        <fullName evidence="3">Outer membrane lipoprotein carrier protein LolA</fullName>
    </recommendedName>
</protein>
<dbReference type="Proteomes" id="UP000642829">
    <property type="component" value="Unassembled WGS sequence"/>
</dbReference>
<organism evidence="1 2">
    <name type="scientific">Cerasicoccus arenae</name>
    <dbReference type="NCBI Taxonomy" id="424488"/>
    <lineage>
        <taxon>Bacteria</taxon>
        <taxon>Pseudomonadati</taxon>
        <taxon>Verrucomicrobiota</taxon>
        <taxon>Opitutia</taxon>
        <taxon>Puniceicoccales</taxon>
        <taxon>Cerasicoccaceae</taxon>
        <taxon>Cerasicoccus</taxon>
    </lineage>
</organism>
<comment type="caution">
    <text evidence="1">The sequence shown here is derived from an EMBL/GenBank/DDBJ whole genome shotgun (WGS) entry which is preliminary data.</text>
</comment>
<name>A0A8J3D6T0_9BACT</name>
<dbReference type="AlphaFoldDB" id="A0A8J3D6T0"/>
<evidence type="ECO:0000313" key="2">
    <source>
        <dbReference type="Proteomes" id="UP000642829"/>
    </source>
</evidence>
<dbReference type="RefSeq" id="WP_189510946.1">
    <property type="nucleotide sequence ID" value="NZ_BMXG01000001.1"/>
</dbReference>
<gene>
    <name evidence="1" type="ORF">GCM10007047_01990</name>
</gene>
<sequence>MRYADALAWPDKDQTAQLAFTEERNFPFRKFPKRYAGNMFRAPNGELAICYESPHAFRLVIQGDAILLDDGDGQLRPLPTDGADARVVSDLLRGDLGRLRADWTNEPIDDGLRLTPTLESIRKEIKYIDVTFADGRVQTVTVNQRNQAIRRYEFGALTWLTGDTAALPFAE</sequence>
<evidence type="ECO:0008006" key="3">
    <source>
        <dbReference type="Google" id="ProtNLM"/>
    </source>
</evidence>